<dbReference type="GO" id="GO:0005886">
    <property type="term" value="C:plasma membrane"/>
    <property type="evidence" value="ECO:0007669"/>
    <property type="project" value="UniProtKB-SubCell"/>
</dbReference>
<dbReference type="Proteomes" id="UP000588158">
    <property type="component" value="Unassembled WGS sequence"/>
</dbReference>
<dbReference type="RefSeq" id="WP_184323942.1">
    <property type="nucleotide sequence ID" value="NZ_JACHLZ010000001.1"/>
</dbReference>
<evidence type="ECO:0000256" key="4">
    <source>
        <dbReference type="ARBA" id="ARBA00022840"/>
    </source>
</evidence>
<feature type="transmembrane region" description="Helical" evidence="8">
    <location>
        <begin position="43"/>
        <end position="65"/>
    </location>
</feature>
<dbReference type="InterPro" id="IPR017871">
    <property type="entry name" value="ABC_transporter-like_CS"/>
</dbReference>
<evidence type="ECO:0000256" key="6">
    <source>
        <dbReference type="ARBA" id="ARBA00023136"/>
    </source>
</evidence>
<dbReference type="GO" id="GO:0016887">
    <property type="term" value="F:ATP hydrolysis activity"/>
    <property type="evidence" value="ECO:0007669"/>
    <property type="project" value="InterPro"/>
</dbReference>
<evidence type="ECO:0000256" key="3">
    <source>
        <dbReference type="ARBA" id="ARBA00022741"/>
    </source>
</evidence>
<dbReference type="EMBL" id="JACHLZ010000001">
    <property type="protein sequence ID" value="MBB5830299.1"/>
    <property type="molecule type" value="Genomic_DNA"/>
</dbReference>
<keyword evidence="2 8" id="KW-0812">Transmembrane</keyword>
<keyword evidence="3" id="KW-0547">Nucleotide-binding</keyword>
<evidence type="ECO:0000256" key="5">
    <source>
        <dbReference type="ARBA" id="ARBA00022989"/>
    </source>
</evidence>
<dbReference type="PROSITE" id="PS00211">
    <property type="entry name" value="ABC_TRANSPORTER_1"/>
    <property type="match status" value="1"/>
</dbReference>
<evidence type="ECO:0000256" key="8">
    <source>
        <dbReference type="SAM" id="Phobius"/>
    </source>
</evidence>
<feature type="compositionally biased region" description="Basic and acidic residues" evidence="7">
    <location>
        <begin position="657"/>
        <end position="672"/>
    </location>
</feature>
<dbReference type="InterPro" id="IPR003593">
    <property type="entry name" value="AAA+_ATPase"/>
</dbReference>
<dbReference type="Gene3D" id="3.40.50.300">
    <property type="entry name" value="P-loop containing nucleotide triphosphate hydrolases"/>
    <property type="match status" value="1"/>
</dbReference>
<comment type="caution">
    <text evidence="11">The sequence shown here is derived from an EMBL/GenBank/DDBJ whole genome shotgun (WGS) entry which is preliminary data.</text>
</comment>
<feature type="compositionally biased region" description="Low complexity" evidence="7">
    <location>
        <begin position="1"/>
        <end position="19"/>
    </location>
</feature>
<dbReference type="Pfam" id="PF00664">
    <property type="entry name" value="ABC_membrane"/>
    <property type="match status" value="1"/>
</dbReference>
<keyword evidence="6 8" id="KW-0472">Membrane</keyword>
<dbReference type="GO" id="GO:0005524">
    <property type="term" value="F:ATP binding"/>
    <property type="evidence" value="ECO:0007669"/>
    <property type="project" value="UniProtKB-KW"/>
</dbReference>
<evidence type="ECO:0000313" key="11">
    <source>
        <dbReference type="EMBL" id="MBB5830299.1"/>
    </source>
</evidence>
<dbReference type="PROSITE" id="PS50929">
    <property type="entry name" value="ABC_TM1F"/>
    <property type="match status" value="1"/>
</dbReference>
<dbReference type="Gene3D" id="1.20.1560.10">
    <property type="entry name" value="ABC transporter type 1, transmembrane domain"/>
    <property type="match status" value="1"/>
</dbReference>
<feature type="compositionally biased region" description="Basic and acidic residues" evidence="7">
    <location>
        <begin position="700"/>
        <end position="712"/>
    </location>
</feature>
<dbReference type="InterPro" id="IPR036640">
    <property type="entry name" value="ABC1_TM_sf"/>
</dbReference>
<dbReference type="PANTHER" id="PTHR43394">
    <property type="entry name" value="ATP-DEPENDENT PERMEASE MDL1, MITOCHONDRIAL"/>
    <property type="match status" value="1"/>
</dbReference>
<dbReference type="SUPFAM" id="SSF90123">
    <property type="entry name" value="ABC transporter transmembrane region"/>
    <property type="match status" value="1"/>
</dbReference>
<proteinExistence type="predicted"/>
<dbReference type="SMART" id="SM00382">
    <property type="entry name" value="AAA"/>
    <property type="match status" value="1"/>
</dbReference>
<feature type="transmembrane region" description="Helical" evidence="8">
    <location>
        <begin position="188"/>
        <end position="207"/>
    </location>
</feature>
<feature type="region of interest" description="Disordered" evidence="7">
    <location>
        <begin position="1"/>
        <end position="23"/>
    </location>
</feature>
<sequence>MTSPADDTTAPARPSAPTPSQHPAVLLPGLKRLLTGAWEQKRWFVLATLGAIAFALLQIATSTVIGRVTDEVVVPSFLSGEAAPALLLGGGAAILGIAVARAVTVMARRIFAAATQYDLFRLYRERLAAVYARVPLLWHRRQATGTLLSSMYSDVEATFFAMAPFPFALATVVMLVYATVVVARIDPVVLLVMLALIVLLIVLNVLLQRFATPIAMRSQQLRAEVAEIAHESFDGANVVKSLGREDVEERRFTRTAEELRETGIRFGYIRGWFDPAIDALPNLGILAVAVLGAWRIGDGHLTAGQLVEVSYLFTLMSLPIRSFGWVLGDLSRTVVGGGRVQQILDVTEQRTYGPAPLPDGPGVLAMRGVSFVYRDDPSQVILGRGTRAEDLRVREGHALTGVTLTADPTAGTRVLAVVGSTGSGKSTLALLAAGLIEPTSGTISLDGAELRTLTAEALTADVALVLQQAFVFDDTVRENVTLGEDIDEETVRWALRVAQAEAFVDALPDGLDTELGERGGSLSGGQRQRIALARALARRPRLLILDDATSACDPSVELAILDGIRREMTESTLLLVAYRKSTISLADQVVYLDHGRVAATGTHEELRGRSEGYRALVDAYDEAAISHSLLEANRPEPGDGPDPAEGVDAARARTLEDAVERHGAGRVRREEHGADEDTGWEPPTRTGALRAVGRGDGSADEGRPAGRPRGPEGRALVGRPERTADASRIVDAPPSAAPKDEEDAR</sequence>
<dbReference type="PROSITE" id="PS50893">
    <property type="entry name" value="ABC_TRANSPORTER_2"/>
    <property type="match status" value="1"/>
</dbReference>
<dbReference type="Pfam" id="PF00005">
    <property type="entry name" value="ABC_tran"/>
    <property type="match status" value="1"/>
</dbReference>
<accession>A0A841A591</accession>
<feature type="transmembrane region" description="Helical" evidence="8">
    <location>
        <begin position="159"/>
        <end position="182"/>
    </location>
</feature>
<keyword evidence="12" id="KW-1185">Reference proteome</keyword>
<organism evidence="11 12">
    <name type="scientific">Brachybacterium aquaticum</name>
    <dbReference type="NCBI Taxonomy" id="1432564"/>
    <lineage>
        <taxon>Bacteria</taxon>
        <taxon>Bacillati</taxon>
        <taxon>Actinomycetota</taxon>
        <taxon>Actinomycetes</taxon>
        <taxon>Micrococcales</taxon>
        <taxon>Dermabacteraceae</taxon>
        <taxon>Brachybacterium</taxon>
    </lineage>
</organism>
<evidence type="ECO:0000259" key="9">
    <source>
        <dbReference type="PROSITE" id="PS50893"/>
    </source>
</evidence>
<keyword evidence="4" id="KW-0067">ATP-binding</keyword>
<keyword evidence="5 8" id="KW-1133">Transmembrane helix</keyword>
<feature type="transmembrane region" description="Helical" evidence="8">
    <location>
        <begin position="85"/>
        <end position="103"/>
    </location>
</feature>
<feature type="region of interest" description="Disordered" evidence="7">
    <location>
        <begin position="657"/>
        <end position="745"/>
    </location>
</feature>
<dbReference type="InterPro" id="IPR011527">
    <property type="entry name" value="ABC1_TM_dom"/>
</dbReference>
<evidence type="ECO:0000256" key="7">
    <source>
        <dbReference type="SAM" id="MobiDB-lite"/>
    </source>
</evidence>
<evidence type="ECO:0000256" key="1">
    <source>
        <dbReference type="ARBA" id="ARBA00004651"/>
    </source>
</evidence>
<dbReference type="InterPro" id="IPR039421">
    <property type="entry name" value="Type_1_exporter"/>
</dbReference>
<protein>
    <submittedName>
        <fullName evidence="11">ABC-type multidrug transport system fused ATPase/permease subunit</fullName>
    </submittedName>
</protein>
<dbReference type="SUPFAM" id="SSF52540">
    <property type="entry name" value="P-loop containing nucleoside triphosphate hydrolases"/>
    <property type="match status" value="1"/>
</dbReference>
<evidence type="ECO:0000313" key="12">
    <source>
        <dbReference type="Proteomes" id="UP000588158"/>
    </source>
</evidence>
<dbReference type="InterPro" id="IPR003439">
    <property type="entry name" value="ABC_transporter-like_ATP-bd"/>
</dbReference>
<name>A0A841A591_9MICO</name>
<dbReference type="InterPro" id="IPR027417">
    <property type="entry name" value="P-loop_NTPase"/>
</dbReference>
<dbReference type="AlphaFoldDB" id="A0A841A591"/>
<feature type="domain" description="ABC transporter" evidence="9">
    <location>
        <begin position="372"/>
        <end position="619"/>
    </location>
</feature>
<dbReference type="PANTHER" id="PTHR43394:SF1">
    <property type="entry name" value="ATP-BINDING CASSETTE SUB-FAMILY B MEMBER 10, MITOCHONDRIAL"/>
    <property type="match status" value="1"/>
</dbReference>
<evidence type="ECO:0000256" key="2">
    <source>
        <dbReference type="ARBA" id="ARBA00022692"/>
    </source>
</evidence>
<evidence type="ECO:0000259" key="10">
    <source>
        <dbReference type="PROSITE" id="PS50929"/>
    </source>
</evidence>
<feature type="domain" description="ABC transmembrane type-1" evidence="10">
    <location>
        <begin position="45"/>
        <end position="332"/>
    </location>
</feature>
<dbReference type="GO" id="GO:0015421">
    <property type="term" value="F:ABC-type oligopeptide transporter activity"/>
    <property type="evidence" value="ECO:0007669"/>
    <property type="project" value="TreeGrafter"/>
</dbReference>
<reference evidence="11 12" key="1">
    <citation type="submission" date="2020-08" db="EMBL/GenBank/DDBJ databases">
        <title>Sequencing the genomes of 1000 actinobacteria strains.</title>
        <authorList>
            <person name="Klenk H.-P."/>
        </authorList>
    </citation>
    <scope>NUCLEOTIDE SEQUENCE [LARGE SCALE GENOMIC DNA]</scope>
    <source>
        <strain evidence="11 12">DSM 28796</strain>
    </source>
</reference>
<gene>
    <name evidence="11" type="ORF">HNR70_000112</name>
</gene>
<comment type="subcellular location">
    <subcellularLocation>
        <location evidence="1">Cell membrane</location>
        <topology evidence="1">Multi-pass membrane protein</topology>
    </subcellularLocation>
</comment>